<evidence type="ECO:0000313" key="2">
    <source>
        <dbReference type="EMBL" id="GMA82098.1"/>
    </source>
</evidence>
<gene>
    <name evidence="2" type="ORF">GCM10025855_16310</name>
</gene>
<proteinExistence type="predicted"/>
<name>A0ABQ6J3Q0_9GAMM</name>
<keyword evidence="3" id="KW-1185">Reference proteome</keyword>
<evidence type="ECO:0000256" key="1">
    <source>
        <dbReference type="SAM" id="Phobius"/>
    </source>
</evidence>
<dbReference type="RefSeq" id="WP_220774982.1">
    <property type="nucleotide sequence ID" value="NZ_BPFC01000217.1"/>
</dbReference>
<dbReference type="EMBL" id="BSUY01000001">
    <property type="protein sequence ID" value="GMA82098.1"/>
    <property type="molecule type" value="Genomic_DNA"/>
</dbReference>
<keyword evidence="1" id="KW-1133">Transmembrane helix</keyword>
<organism evidence="2 3">
    <name type="scientific">Shewanella glacialipiscicola</name>
    <dbReference type="NCBI Taxonomy" id="614069"/>
    <lineage>
        <taxon>Bacteria</taxon>
        <taxon>Pseudomonadati</taxon>
        <taxon>Pseudomonadota</taxon>
        <taxon>Gammaproteobacteria</taxon>
        <taxon>Alteromonadales</taxon>
        <taxon>Shewanellaceae</taxon>
        <taxon>Shewanella</taxon>
    </lineage>
</organism>
<protein>
    <submittedName>
        <fullName evidence="2">Uncharacterized protein</fullName>
    </submittedName>
</protein>
<reference evidence="3" key="1">
    <citation type="journal article" date="2019" name="Int. J. Syst. Evol. Microbiol.">
        <title>The Global Catalogue of Microorganisms (GCM) 10K type strain sequencing project: providing services to taxonomists for standard genome sequencing and annotation.</title>
        <authorList>
            <consortium name="The Broad Institute Genomics Platform"/>
            <consortium name="The Broad Institute Genome Sequencing Center for Infectious Disease"/>
            <person name="Wu L."/>
            <person name="Ma J."/>
        </authorList>
    </citation>
    <scope>NUCLEOTIDE SEQUENCE [LARGE SCALE GENOMIC DNA]</scope>
    <source>
        <strain evidence="3">NBRC 102030</strain>
    </source>
</reference>
<keyword evidence="1" id="KW-0812">Transmembrane</keyword>
<accession>A0ABQ6J3Q0</accession>
<keyword evidence="1" id="KW-0472">Membrane</keyword>
<dbReference type="Proteomes" id="UP001157046">
    <property type="component" value="Unassembled WGS sequence"/>
</dbReference>
<feature type="transmembrane region" description="Helical" evidence="1">
    <location>
        <begin position="65"/>
        <end position="86"/>
    </location>
</feature>
<evidence type="ECO:0000313" key="3">
    <source>
        <dbReference type="Proteomes" id="UP001157046"/>
    </source>
</evidence>
<sequence length="123" mass="13143">MSIKVEAGDLDKGTWQFVGMFGAATMTRASTAKHMWKGETYSFARDVESVELLDEEKVKKLAGTAIWGVAGAALLGPLGAIGGMLLGGNKKEVAFVCHLKDGQKFMAITDGATWKKIMAATFK</sequence>
<comment type="caution">
    <text evidence="2">The sequence shown here is derived from an EMBL/GenBank/DDBJ whole genome shotgun (WGS) entry which is preliminary data.</text>
</comment>